<dbReference type="PANTHER" id="PTHR43433:SF5">
    <property type="entry name" value="AB HYDROLASE-1 DOMAIN-CONTAINING PROTEIN"/>
    <property type="match status" value="1"/>
</dbReference>
<evidence type="ECO:0000313" key="2">
    <source>
        <dbReference type="EMBL" id="NUB92291.1"/>
    </source>
</evidence>
<keyword evidence="2" id="KW-0378">Hydrolase</keyword>
<reference evidence="2" key="1">
    <citation type="submission" date="2020-06" db="EMBL/GenBank/DDBJ databases">
        <title>Haloterrigena sp. nov., an extremely halophilic archaeon isolated from a saline sediment.</title>
        <authorList>
            <person name="Liu B.-B."/>
        </authorList>
    </citation>
    <scope>NUCLEOTIDE SEQUENCE</scope>
    <source>
        <strain evidence="2">SYSU A121-1</strain>
    </source>
</reference>
<feature type="domain" description="AB hydrolase-1" evidence="1">
    <location>
        <begin position="29"/>
        <end position="258"/>
    </location>
</feature>
<dbReference type="SUPFAM" id="SSF53474">
    <property type="entry name" value="alpha/beta-Hydrolases"/>
    <property type="match status" value="1"/>
</dbReference>
<organism evidence="2 3">
    <name type="scientific">Haloterrigena gelatinilytica</name>
    <dbReference type="NCBI Taxonomy" id="2741724"/>
    <lineage>
        <taxon>Archaea</taxon>
        <taxon>Methanobacteriati</taxon>
        <taxon>Methanobacteriota</taxon>
        <taxon>Stenosarchaea group</taxon>
        <taxon>Halobacteria</taxon>
        <taxon>Halobacteriales</taxon>
        <taxon>Natrialbaceae</taxon>
        <taxon>Haloterrigena</taxon>
    </lineage>
</organism>
<gene>
    <name evidence="2" type="ORF">HT576_14835</name>
</gene>
<name>A0A8J8KG83_9EURY</name>
<sequence>MISSDTGTLPGGHPYVSVGSGDRALVVMPGFGDAMFSGSYPPFSGWTLAPYFARYLDEYTVYVLSRPRGLPAGYDEDDAIASHTAAFEAIAGSSNGVDVIGISMGGLIGQALARREPELVDRLVLANTACRLDGDARSTVRRFERFAGERDWASIRSELAVAMFSDGRAMAYPLTLQTAGRFVQPRPAVPADVRRSLEFILEFDGCDRLAAIDQPTLVFAGERDPYFTADLARETVDGLSNGELEVVSGAKHGAFHERKLTFDSRVRSFLERTAPKALEA</sequence>
<dbReference type="Pfam" id="PF00561">
    <property type="entry name" value="Abhydrolase_1"/>
    <property type="match status" value="1"/>
</dbReference>
<protein>
    <submittedName>
        <fullName evidence="2">Alpha/beta hydrolase</fullName>
    </submittedName>
</protein>
<dbReference type="RefSeq" id="WP_174702434.1">
    <property type="nucleotide sequence ID" value="NZ_JABURA010000001.1"/>
</dbReference>
<proteinExistence type="predicted"/>
<dbReference type="Proteomes" id="UP000728647">
    <property type="component" value="Unassembled WGS sequence"/>
</dbReference>
<dbReference type="EMBL" id="JABURA010000001">
    <property type="protein sequence ID" value="NUB92291.1"/>
    <property type="molecule type" value="Genomic_DNA"/>
</dbReference>
<dbReference type="Gene3D" id="3.40.50.1820">
    <property type="entry name" value="alpha/beta hydrolase"/>
    <property type="match status" value="1"/>
</dbReference>
<comment type="caution">
    <text evidence="2">The sequence shown here is derived from an EMBL/GenBank/DDBJ whole genome shotgun (WGS) entry which is preliminary data.</text>
</comment>
<dbReference type="GO" id="GO:0016787">
    <property type="term" value="F:hydrolase activity"/>
    <property type="evidence" value="ECO:0007669"/>
    <property type="project" value="UniProtKB-KW"/>
</dbReference>
<dbReference type="OrthoDB" id="7466at2157"/>
<dbReference type="InterPro" id="IPR050471">
    <property type="entry name" value="AB_hydrolase"/>
</dbReference>
<accession>A0A8J8KG83</accession>
<dbReference type="InterPro" id="IPR029058">
    <property type="entry name" value="AB_hydrolase_fold"/>
</dbReference>
<dbReference type="AlphaFoldDB" id="A0A8J8KG83"/>
<dbReference type="PRINTS" id="PR00111">
    <property type="entry name" value="ABHYDROLASE"/>
</dbReference>
<dbReference type="PANTHER" id="PTHR43433">
    <property type="entry name" value="HYDROLASE, ALPHA/BETA FOLD FAMILY PROTEIN"/>
    <property type="match status" value="1"/>
</dbReference>
<evidence type="ECO:0000313" key="3">
    <source>
        <dbReference type="Proteomes" id="UP000728647"/>
    </source>
</evidence>
<dbReference type="InterPro" id="IPR000073">
    <property type="entry name" value="AB_hydrolase_1"/>
</dbReference>
<evidence type="ECO:0000259" key="1">
    <source>
        <dbReference type="Pfam" id="PF00561"/>
    </source>
</evidence>